<dbReference type="AlphaFoldDB" id="A0A2D0KQ41"/>
<dbReference type="InterPro" id="IPR032710">
    <property type="entry name" value="NTF2-like_dom_sf"/>
</dbReference>
<dbReference type="RefSeq" id="WP_099111023.1">
    <property type="nucleotide sequence ID" value="NZ_CAWNRH010000057.1"/>
</dbReference>
<dbReference type="Gene3D" id="3.10.450.50">
    <property type="match status" value="1"/>
</dbReference>
<dbReference type="SUPFAM" id="SSF54427">
    <property type="entry name" value="NTF2-like"/>
    <property type="match status" value="1"/>
</dbReference>
<reference evidence="1 2" key="1">
    <citation type="journal article" date="2017" name="Nat. Microbiol.">
        <title>Natural product diversity associated with the nematode symbionts Photorhabdus and Xenorhabdus.</title>
        <authorList>
            <person name="Tobias N.J."/>
            <person name="Wolff H."/>
            <person name="Djahanschiri B."/>
            <person name="Grundmann F."/>
            <person name="Kronenwerth M."/>
            <person name="Shi Y.M."/>
            <person name="Simonyi S."/>
            <person name="Grun P."/>
            <person name="Shapiro-Ilan D."/>
            <person name="Pidot S.J."/>
            <person name="Stinear T.P."/>
            <person name="Ebersberger I."/>
            <person name="Bode H.B."/>
        </authorList>
    </citation>
    <scope>NUCLEOTIDE SEQUENCE [LARGE SCALE GENOMIC DNA]</scope>
    <source>
        <strain evidence="1 2">DSM 17904</strain>
    </source>
</reference>
<dbReference type="InterPro" id="IPR016918">
    <property type="entry name" value="UCP029394"/>
</dbReference>
<name>A0A2D0KQ41_9GAMM</name>
<gene>
    <name evidence="1" type="ORF">Xsto_01911</name>
</gene>
<proteinExistence type="predicted"/>
<dbReference type="PIRSF" id="PIRSF029394">
    <property type="entry name" value="UCP029394"/>
    <property type="match status" value="1"/>
</dbReference>
<protein>
    <submittedName>
        <fullName evidence="1">Cytoplasmic protein</fullName>
    </submittedName>
</protein>
<dbReference type="Proteomes" id="UP000222366">
    <property type="component" value="Unassembled WGS sequence"/>
</dbReference>
<evidence type="ECO:0000313" key="1">
    <source>
        <dbReference type="EMBL" id="PHM65553.1"/>
    </source>
</evidence>
<sequence>MQSEKELIAHHSLIELPQWIEEVFTGREGHPSALKKLLGSFPADFRMVTMKGQSIGLAEVENLFRHNIGTRPQLRIVIDACETLAETTEGVICRYRETQHNAGTTLVRWSTVIIDIHAGQPYWRYLHETAIEE</sequence>
<organism evidence="1 2">
    <name type="scientific">Xenorhabdus stockiae</name>
    <dbReference type="NCBI Taxonomy" id="351614"/>
    <lineage>
        <taxon>Bacteria</taxon>
        <taxon>Pseudomonadati</taxon>
        <taxon>Pseudomonadota</taxon>
        <taxon>Gammaproteobacteria</taxon>
        <taxon>Enterobacterales</taxon>
        <taxon>Morganellaceae</taxon>
        <taxon>Xenorhabdus</taxon>
    </lineage>
</organism>
<keyword evidence="2" id="KW-1185">Reference proteome</keyword>
<dbReference type="EMBL" id="NJAJ01000015">
    <property type="protein sequence ID" value="PHM65553.1"/>
    <property type="molecule type" value="Genomic_DNA"/>
</dbReference>
<accession>A0A2D0KQ41</accession>
<evidence type="ECO:0000313" key="2">
    <source>
        <dbReference type="Proteomes" id="UP000222366"/>
    </source>
</evidence>
<comment type="caution">
    <text evidence="1">The sequence shown here is derived from an EMBL/GenBank/DDBJ whole genome shotgun (WGS) entry which is preliminary data.</text>
</comment>